<comment type="caution">
    <text evidence="1">The sequence shown here is derived from an EMBL/GenBank/DDBJ whole genome shotgun (WGS) entry which is preliminary data.</text>
</comment>
<accession>A0A392Q2U9</accession>
<organism evidence="1 2">
    <name type="scientific">Trifolium medium</name>
    <dbReference type="NCBI Taxonomy" id="97028"/>
    <lineage>
        <taxon>Eukaryota</taxon>
        <taxon>Viridiplantae</taxon>
        <taxon>Streptophyta</taxon>
        <taxon>Embryophyta</taxon>
        <taxon>Tracheophyta</taxon>
        <taxon>Spermatophyta</taxon>
        <taxon>Magnoliopsida</taxon>
        <taxon>eudicotyledons</taxon>
        <taxon>Gunneridae</taxon>
        <taxon>Pentapetalae</taxon>
        <taxon>rosids</taxon>
        <taxon>fabids</taxon>
        <taxon>Fabales</taxon>
        <taxon>Fabaceae</taxon>
        <taxon>Papilionoideae</taxon>
        <taxon>50 kb inversion clade</taxon>
        <taxon>NPAAA clade</taxon>
        <taxon>Hologalegina</taxon>
        <taxon>IRL clade</taxon>
        <taxon>Trifolieae</taxon>
        <taxon>Trifolium</taxon>
    </lineage>
</organism>
<sequence>MDDLKVTVGNNHGITDGKLRLLENILRE</sequence>
<dbReference type="Proteomes" id="UP000265520">
    <property type="component" value="Unassembled WGS sequence"/>
</dbReference>
<name>A0A392Q2U9_9FABA</name>
<evidence type="ECO:0000313" key="2">
    <source>
        <dbReference type="Proteomes" id="UP000265520"/>
    </source>
</evidence>
<feature type="non-terminal residue" evidence="1">
    <location>
        <position position="28"/>
    </location>
</feature>
<proteinExistence type="predicted"/>
<protein>
    <submittedName>
        <fullName evidence="1">Arginine-glutamic acid dipeptide repeats protein-like</fullName>
    </submittedName>
</protein>
<dbReference type="AlphaFoldDB" id="A0A392Q2U9"/>
<reference evidence="1 2" key="1">
    <citation type="journal article" date="2018" name="Front. Plant Sci.">
        <title>Red Clover (Trifolium pratense) and Zigzag Clover (T. medium) - A Picture of Genomic Similarities and Differences.</title>
        <authorList>
            <person name="Dluhosova J."/>
            <person name="Istvanek J."/>
            <person name="Nedelnik J."/>
            <person name="Repkova J."/>
        </authorList>
    </citation>
    <scope>NUCLEOTIDE SEQUENCE [LARGE SCALE GENOMIC DNA]</scope>
    <source>
        <strain evidence="2">cv. 10/8</strain>
        <tissue evidence="1">Leaf</tissue>
    </source>
</reference>
<keyword evidence="2" id="KW-1185">Reference proteome</keyword>
<evidence type="ECO:0000313" key="1">
    <source>
        <dbReference type="EMBL" id="MCI18434.1"/>
    </source>
</evidence>
<dbReference type="EMBL" id="LXQA010110143">
    <property type="protein sequence ID" value="MCI18434.1"/>
    <property type="molecule type" value="Genomic_DNA"/>
</dbReference>